<evidence type="ECO:0000256" key="1">
    <source>
        <dbReference type="SAM" id="SignalP"/>
    </source>
</evidence>
<reference evidence="2 3" key="1">
    <citation type="submission" date="2022-12" db="EMBL/GenBank/DDBJ databases">
        <title>Chromosome-level genome of Tegillarca granosa.</title>
        <authorList>
            <person name="Kim J."/>
        </authorList>
    </citation>
    <scope>NUCLEOTIDE SEQUENCE [LARGE SCALE GENOMIC DNA]</scope>
    <source>
        <strain evidence="2">Teg-2019</strain>
        <tissue evidence="2">Adductor muscle</tissue>
    </source>
</reference>
<evidence type="ECO:0000313" key="2">
    <source>
        <dbReference type="EMBL" id="KAJ8319244.1"/>
    </source>
</evidence>
<accession>A0ABQ9FPM7</accession>
<evidence type="ECO:0000313" key="3">
    <source>
        <dbReference type="Proteomes" id="UP001217089"/>
    </source>
</evidence>
<feature type="signal peptide" evidence="1">
    <location>
        <begin position="1"/>
        <end position="25"/>
    </location>
</feature>
<sequence length="146" mass="16441">MEFFNMSNVTILFVIFCSFLASAFGGFTKDGGYIGKYPGGCVSHDECPSDENCIHDELETLCPEGDDKNCREFLNVHIIQIYKSVCQLLLSRFPSYINAHNLPSGDDVIFAIYKLIKNTSLPSAFYGYTCPKNRYHQLQVNCTTLP</sequence>
<dbReference type="EMBL" id="JARBDR010000214">
    <property type="protein sequence ID" value="KAJ8319244.1"/>
    <property type="molecule type" value="Genomic_DNA"/>
</dbReference>
<keyword evidence="3" id="KW-1185">Reference proteome</keyword>
<comment type="caution">
    <text evidence="2">The sequence shown here is derived from an EMBL/GenBank/DDBJ whole genome shotgun (WGS) entry which is preliminary data.</text>
</comment>
<dbReference type="Proteomes" id="UP001217089">
    <property type="component" value="Unassembled WGS sequence"/>
</dbReference>
<keyword evidence="1" id="KW-0732">Signal</keyword>
<feature type="chain" id="PRO_5047129307" evidence="1">
    <location>
        <begin position="26"/>
        <end position="146"/>
    </location>
</feature>
<protein>
    <submittedName>
        <fullName evidence="2">Uncharacterized protein</fullName>
    </submittedName>
</protein>
<gene>
    <name evidence="2" type="ORF">KUTeg_004335</name>
</gene>
<organism evidence="2 3">
    <name type="scientific">Tegillarca granosa</name>
    <name type="common">Malaysian cockle</name>
    <name type="synonym">Anadara granosa</name>
    <dbReference type="NCBI Taxonomy" id="220873"/>
    <lineage>
        <taxon>Eukaryota</taxon>
        <taxon>Metazoa</taxon>
        <taxon>Spiralia</taxon>
        <taxon>Lophotrochozoa</taxon>
        <taxon>Mollusca</taxon>
        <taxon>Bivalvia</taxon>
        <taxon>Autobranchia</taxon>
        <taxon>Pteriomorphia</taxon>
        <taxon>Arcoida</taxon>
        <taxon>Arcoidea</taxon>
        <taxon>Arcidae</taxon>
        <taxon>Tegillarca</taxon>
    </lineage>
</organism>
<proteinExistence type="predicted"/>
<name>A0ABQ9FPM7_TEGGR</name>